<keyword evidence="5" id="KW-0949">S-adenosyl-L-methionine</keyword>
<dbReference type="InterPro" id="IPR001214">
    <property type="entry name" value="SET_dom"/>
</dbReference>
<dbReference type="InterPro" id="IPR003105">
    <property type="entry name" value="SRA_YDG"/>
</dbReference>
<dbReference type="Pfam" id="PF05033">
    <property type="entry name" value="Pre-SET"/>
    <property type="match status" value="1"/>
</dbReference>
<keyword evidence="7 8" id="KW-0539">Nucleus</keyword>
<sequence>MLEAVNPSESLKIGILVSGVDNGDGSRKQALKYVACGTYKRRKVSAIRDFPEGCGRRLSSYVNAIPSNDGSVENMKISADGPLLGHKTVEVESQTHEISANIIKELVSPETALEYEKVLDSLTMETTEVKNKQEIFTSYQSQILLPRTFSENYPPRGRVSASRDFPLGCGRRAPCFSKEERQQYVDCSKGKEKPSGEGRSKDNMVMDDSNIETPKFLKETGDKVGGKVELDVVKKGTENIRVRNASEPDFKQDDREKTRTRIPRDTDIKVDGLIRNSGWELEDSPKCIKERSFNGKLPEEPEDERHADVTQFQEEDFNDDRVIVQGLMAAPNCPWRLGKKAPGSVSQGTSRSRVKKYEYMAHDNFNSIAKKKDEAETLKGSSAMMKKPLAKMEGQMVLYDEDGSPDYDVEDTENFQLVPRSTHTEINMIPFGVRSSLSDKGETSEAGVTRNKVRETLRLFQAVFRKLLRSEEANKGKINKRIDLESSNILKKHGKCVNIGKEAILGNVPGVEVGDEFHYRVELHLIGLHRPLQSGIDSVKSGNLLLATSIVASGGYADETDDSDVLQYSGQGGNPSGDKEAEDQKLERGNLALKNSMDANSPVRVIRGFKETAKGTSSDTKGKIVSTFIYDGLYLVESYRQEIGRKYGKNVYMFCLRRIPGQPELPLKEVKKSRKAKVREGLCVADISQGKEKRPICAVNTIDDEKPPPFKYITKIIYPTLYKPIPPKGCDCRGGCSEAVKCVCSLKNGGEIPFNHDGAIVEIKPLVYECGSSCKCPPSCPNRVSQLGITFQLEIFKTESRGWGVRSLTSIPSGSFICEYTGEFLQDTEADQRTGNDEYLFDIGNNYNDDALRGELSALGQLQPASPSATVEDVGFTIDALHYGNVGRFINHSCSPNLYAQNVLYDHDDKRMPHIMLFAAENIRPLKELTYHYNYSIGEVRDSDGNIKKKNCYCGSIDCTGRLY</sequence>
<feature type="region of interest" description="Disordered" evidence="9">
    <location>
        <begin position="563"/>
        <end position="584"/>
    </location>
</feature>
<dbReference type="PROSITE" id="PS50867">
    <property type="entry name" value="PRE_SET"/>
    <property type="match status" value="1"/>
</dbReference>
<proteinExistence type="predicted"/>
<evidence type="ECO:0000256" key="5">
    <source>
        <dbReference type="ARBA" id="ARBA00022691"/>
    </source>
</evidence>
<keyword evidence="15" id="KW-1185">Reference proteome</keyword>
<dbReference type="GO" id="GO:0032259">
    <property type="term" value="P:methylation"/>
    <property type="evidence" value="ECO:0007669"/>
    <property type="project" value="UniProtKB-KW"/>
</dbReference>
<dbReference type="SUPFAM" id="SSF88697">
    <property type="entry name" value="PUA domain-like"/>
    <property type="match status" value="1"/>
</dbReference>
<dbReference type="EMBL" id="JACGCM010002788">
    <property type="protein sequence ID" value="KAF6135422.1"/>
    <property type="molecule type" value="Genomic_DNA"/>
</dbReference>
<dbReference type="GO" id="GO:0005634">
    <property type="term" value="C:nucleus"/>
    <property type="evidence" value="ECO:0007669"/>
    <property type="project" value="UniProtKB-SubCell"/>
</dbReference>
<dbReference type="GO" id="GO:0005694">
    <property type="term" value="C:chromosome"/>
    <property type="evidence" value="ECO:0007669"/>
    <property type="project" value="UniProtKB-SubCell"/>
</dbReference>
<evidence type="ECO:0000259" key="11">
    <source>
        <dbReference type="PROSITE" id="PS50867"/>
    </source>
</evidence>
<accession>A0A7J7KYN3</accession>
<dbReference type="PANTHER" id="PTHR45660">
    <property type="entry name" value="HISTONE-LYSINE N-METHYLTRANSFERASE SETMAR"/>
    <property type="match status" value="1"/>
</dbReference>
<dbReference type="SMART" id="SM00466">
    <property type="entry name" value="SRA"/>
    <property type="match status" value="1"/>
</dbReference>
<dbReference type="InterPro" id="IPR036987">
    <property type="entry name" value="SRA-YDG_sf"/>
</dbReference>
<evidence type="ECO:0000259" key="13">
    <source>
        <dbReference type="PROSITE" id="PS51015"/>
    </source>
</evidence>
<dbReference type="SMART" id="SM00317">
    <property type="entry name" value="SET"/>
    <property type="match status" value="1"/>
</dbReference>
<evidence type="ECO:0000256" key="1">
    <source>
        <dbReference type="ARBA" id="ARBA00004286"/>
    </source>
</evidence>
<dbReference type="PROSITE" id="PS50868">
    <property type="entry name" value="POST_SET"/>
    <property type="match status" value="1"/>
</dbReference>
<keyword evidence="4" id="KW-0808">Transferase</keyword>
<gene>
    <name evidence="14" type="ORF">GIB67_027296</name>
</gene>
<evidence type="ECO:0000256" key="6">
    <source>
        <dbReference type="ARBA" id="ARBA00022853"/>
    </source>
</evidence>
<evidence type="ECO:0000256" key="9">
    <source>
        <dbReference type="SAM" id="MobiDB-lite"/>
    </source>
</evidence>
<evidence type="ECO:0000256" key="4">
    <source>
        <dbReference type="ARBA" id="ARBA00022679"/>
    </source>
</evidence>
<dbReference type="InterPro" id="IPR025794">
    <property type="entry name" value="H3-K9-MeTrfase_plant"/>
</dbReference>
<dbReference type="InterPro" id="IPR015947">
    <property type="entry name" value="PUA-like_sf"/>
</dbReference>
<dbReference type="InterPro" id="IPR003616">
    <property type="entry name" value="Post-SET_dom"/>
</dbReference>
<dbReference type="Pfam" id="PF00856">
    <property type="entry name" value="SET"/>
    <property type="match status" value="1"/>
</dbReference>
<evidence type="ECO:0000259" key="10">
    <source>
        <dbReference type="PROSITE" id="PS50280"/>
    </source>
</evidence>
<feature type="domain" description="Pre-SET" evidence="11">
    <location>
        <begin position="728"/>
        <end position="788"/>
    </location>
</feature>
<evidence type="ECO:0000256" key="3">
    <source>
        <dbReference type="ARBA" id="ARBA00022603"/>
    </source>
</evidence>
<dbReference type="InterPro" id="IPR046341">
    <property type="entry name" value="SET_dom_sf"/>
</dbReference>
<keyword evidence="2" id="KW-0158">Chromosome</keyword>
<dbReference type="PROSITE" id="PS51575">
    <property type="entry name" value="SAM_MT43_SUVAR39_2"/>
    <property type="match status" value="1"/>
</dbReference>
<dbReference type="InterPro" id="IPR007728">
    <property type="entry name" value="Pre-SET_dom"/>
</dbReference>
<dbReference type="SUPFAM" id="SSF82199">
    <property type="entry name" value="SET domain"/>
    <property type="match status" value="1"/>
</dbReference>
<evidence type="ECO:0000256" key="7">
    <source>
        <dbReference type="ARBA" id="ARBA00023242"/>
    </source>
</evidence>
<dbReference type="Pfam" id="PF02182">
    <property type="entry name" value="SAD_SRA"/>
    <property type="match status" value="1"/>
</dbReference>
<dbReference type="Proteomes" id="UP000541444">
    <property type="component" value="Unassembled WGS sequence"/>
</dbReference>
<evidence type="ECO:0000313" key="15">
    <source>
        <dbReference type="Proteomes" id="UP000541444"/>
    </source>
</evidence>
<feature type="domain" description="SET" evidence="10">
    <location>
        <begin position="791"/>
        <end position="934"/>
    </location>
</feature>
<organism evidence="14 15">
    <name type="scientific">Kingdonia uniflora</name>
    <dbReference type="NCBI Taxonomy" id="39325"/>
    <lineage>
        <taxon>Eukaryota</taxon>
        <taxon>Viridiplantae</taxon>
        <taxon>Streptophyta</taxon>
        <taxon>Embryophyta</taxon>
        <taxon>Tracheophyta</taxon>
        <taxon>Spermatophyta</taxon>
        <taxon>Magnoliopsida</taxon>
        <taxon>Ranunculales</taxon>
        <taxon>Circaeasteraceae</taxon>
        <taxon>Kingdonia</taxon>
    </lineage>
</organism>
<dbReference type="Gene3D" id="2.170.270.10">
    <property type="entry name" value="SET domain"/>
    <property type="match status" value="1"/>
</dbReference>
<reference evidence="14 15" key="1">
    <citation type="journal article" date="2020" name="IScience">
        <title>Genome Sequencing of the Endangered Kingdonia uniflora (Circaeasteraceae, Ranunculales) Reveals Potential Mechanisms of Evolutionary Specialization.</title>
        <authorList>
            <person name="Sun Y."/>
            <person name="Deng T."/>
            <person name="Zhang A."/>
            <person name="Moore M.J."/>
            <person name="Landis J.B."/>
            <person name="Lin N."/>
            <person name="Zhang H."/>
            <person name="Zhang X."/>
            <person name="Huang J."/>
            <person name="Zhang X."/>
            <person name="Sun H."/>
            <person name="Wang H."/>
        </authorList>
    </citation>
    <scope>NUCLEOTIDE SEQUENCE [LARGE SCALE GENOMIC DNA]</scope>
    <source>
        <strain evidence="14">TB1705</strain>
        <tissue evidence="14">Leaf</tissue>
    </source>
</reference>
<feature type="domain" description="YDG" evidence="13">
    <location>
        <begin position="506"/>
        <end position="658"/>
    </location>
</feature>
<evidence type="ECO:0000256" key="2">
    <source>
        <dbReference type="ARBA" id="ARBA00022454"/>
    </source>
</evidence>
<feature type="domain" description="Post-SET" evidence="12">
    <location>
        <begin position="948"/>
        <end position="964"/>
    </location>
</feature>
<dbReference type="OrthoDB" id="5792673at2759"/>
<evidence type="ECO:0000259" key="12">
    <source>
        <dbReference type="PROSITE" id="PS50868"/>
    </source>
</evidence>
<dbReference type="SMART" id="SM00468">
    <property type="entry name" value="PreSET"/>
    <property type="match status" value="1"/>
</dbReference>
<dbReference type="PANTHER" id="PTHR45660:SF46">
    <property type="entry name" value="HISTONE-LYSINE N-METHYLTRANSFERASE, H3 LYSINE-9 SPECIFIC SUVH6"/>
    <property type="match status" value="1"/>
</dbReference>
<comment type="subcellular location">
    <subcellularLocation>
        <location evidence="1">Chromosome</location>
    </subcellularLocation>
    <subcellularLocation>
        <location evidence="8">Nucleus</location>
    </subcellularLocation>
</comment>
<dbReference type="GO" id="GO:0003690">
    <property type="term" value="F:double-stranded DNA binding"/>
    <property type="evidence" value="ECO:0007669"/>
    <property type="project" value="TreeGrafter"/>
</dbReference>
<protein>
    <submittedName>
        <fullName evidence="14">Uncharacterized protein</fullName>
    </submittedName>
</protein>
<dbReference type="PROSITE" id="PS51015">
    <property type="entry name" value="YDG"/>
    <property type="match status" value="1"/>
</dbReference>
<feature type="region of interest" description="Disordered" evidence="9">
    <location>
        <begin position="186"/>
        <end position="208"/>
    </location>
</feature>
<evidence type="ECO:0000313" key="14">
    <source>
        <dbReference type="EMBL" id="KAF6135422.1"/>
    </source>
</evidence>
<keyword evidence="6" id="KW-0156">Chromatin regulator</keyword>
<keyword evidence="3" id="KW-0489">Methyltransferase</keyword>
<feature type="compositionally biased region" description="Basic and acidic residues" evidence="9">
    <location>
        <begin position="186"/>
        <end position="204"/>
    </location>
</feature>
<dbReference type="Gene3D" id="2.30.280.10">
    <property type="entry name" value="SRA-YDG"/>
    <property type="match status" value="1"/>
</dbReference>
<dbReference type="GO" id="GO:0008270">
    <property type="term" value="F:zinc ion binding"/>
    <property type="evidence" value="ECO:0007669"/>
    <property type="project" value="InterPro"/>
</dbReference>
<evidence type="ECO:0000256" key="8">
    <source>
        <dbReference type="PROSITE-ProRule" id="PRU00358"/>
    </source>
</evidence>
<dbReference type="InterPro" id="IPR051357">
    <property type="entry name" value="H3K9_HMTase_SUVAR3-9"/>
</dbReference>
<dbReference type="GO" id="GO:0042054">
    <property type="term" value="F:histone methyltransferase activity"/>
    <property type="evidence" value="ECO:0007669"/>
    <property type="project" value="InterPro"/>
</dbReference>
<comment type="caution">
    <text evidence="14">The sequence shown here is derived from an EMBL/GenBank/DDBJ whole genome shotgun (WGS) entry which is preliminary data.</text>
</comment>
<dbReference type="PROSITE" id="PS50280">
    <property type="entry name" value="SET"/>
    <property type="match status" value="1"/>
</dbReference>
<name>A0A7J7KYN3_9MAGN</name>
<dbReference type="AlphaFoldDB" id="A0A7J7KYN3"/>